<evidence type="ECO:0000256" key="1">
    <source>
        <dbReference type="SAM" id="MobiDB-lite"/>
    </source>
</evidence>
<dbReference type="Gene3D" id="2.120.10.80">
    <property type="entry name" value="Kelch-type beta propeller"/>
    <property type="match status" value="1"/>
</dbReference>
<dbReference type="Pfam" id="PF07646">
    <property type="entry name" value="Kelch_2"/>
    <property type="match status" value="1"/>
</dbReference>
<feature type="compositionally biased region" description="Acidic residues" evidence="1">
    <location>
        <begin position="430"/>
        <end position="441"/>
    </location>
</feature>
<dbReference type="InterPro" id="IPR015915">
    <property type="entry name" value="Kelch-typ_b-propeller"/>
</dbReference>
<feature type="compositionally biased region" description="Acidic residues" evidence="1">
    <location>
        <begin position="547"/>
        <end position="560"/>
    </location>
</feature>
<dbReference type="InterPro" id="IPR025183">
    <property type="entry name" value="DUF4110"/>
</dbReference>
<sequence>MAKKSKKDKEAKKARSELKSQKNQKKQEKKFHKNKNKALDGDDDDESDQDLDEILSSFTKKQTELEHVDITAVERPSCRVHPLMFANPQHNKHELFIFGGEFTDPETKLTHFYNDLYSYSIKNNSWKKYVSQNAPLPRSSGAVAVHSSGIALLHGGEFSSPKQSKFYHYSDTWLFDCHEKKFTKLEFGGRDSSPSARSGHRIIAWKNYFILFGGFRDLGSGQTSYLNDLWCFDISNYKWTKLETNTKPDARSGHCFVPTDNSAILMGGYCKTIAKNNKNLMKGKILNDSWKLTLTPDPKKWQWEKLKNFKNQPSPRVGYSFNLWKQNKSVAFGGVYDLQETEESLDSIFYNDLYMFHLELNKWSKLRIKPQRHTNNRNAPATSKRKSNKDQEKELQDLLNSILAKSNLNDEEDDNDDSTATTTGANSSNDEGDDEDDSDFENQENITISNQLPHPRFNAATCVVDDSLFIYSGVWELGEKDYPINSFYSIDLNKLDGVKVYWEDLSTVEEAKRLGDRDSDEEEFEYEDEDDDEDDDEEEPQDTRLLEDDDDEESEEEDDGQAQMEIPDERSWLPHPKPFETLRAFYLREGANFLTWSISNNRNLKGKQLKTKSFELCEDRWWERRDQVTLEEERLEDTGGIIERDATAKPSKRR</sequence>
<dbReference type="InterPro" id="IPR011498">
    <property type="entry name" value="Kelch_2"/>
</dbReference>
<feature type="region of interest" description="Disordered" evidence="1">
    <location>
        <begin position="1"/>
        <end position="49"/>
    </location>
</feature>
<proteinExistence type="predicted"/>
<feature type="compositionally biased region" description="Acidic residues" evidence="1">
    <location>
        <begin position="518"/>
        <end position="540"/>
    </location>
</feature>
<name>A0AA35J897_SACUV</name>
<accession>A0AA35J897</accession>
<protein>
    <recommendedName>
        <fullName evidence="2">DUF4110 domain-containing protein</fullName>
    </recommendedName>
</protein>
<feature type="region of interest" description="Disordered" evidence="1">
    <location>
        <begin position="405"/>
        <end position="441"/>
    </location>
</feature>
<gene>
    <name evidence="3" type="primary">SUVC16G0180</name>
    <name evidence="3" type="ORF">SUVC_16G0180</name>
</gene>
<dbReference type="Proteomes" id="UP001162090">
    <property type="component" value="Chromosome 16"/>
</dbReference>
<feature type="region of interest" description="Disordered" evidence="1">
    <location>
        <begin position="369"/>
        <end position="392"/>
    </location>
</feature>
<evidence type="ECO:0000313" key="4">
    <source>
        <dbReference type="Proteomes" id="UP001162090"/>
    </source>
</evidence>
<feature type="compositionally biased region" description="Basic and acidic residues" evidence="1">
    <location>
        <begin position="7"/>
        <end position="20"/>
    </location>
</feature>
<feature type="region of interest" description="Disordered" evidence="1">
    <location>
        <begin position="513"/>
        <end position="574"/>
    </location>
</feature>
<organism evidence="3 4">
    <name type="scientific">Saccharomyces uvarum</name>
    <name type="common">Yeast</name>
    <name type="synonym">Saccharomyces bayanus var. uvarum</name>
    <dbReference type="NCBI Taxonomy" id="230603"/>
    <lineage>
        <taxon>Eukaryota</taxon>
        <taxon>Fungi</taxon>
        <taxon>Dikarya</taxon>
        <taxon>Ascomycota</taxon>
        <taxon>Saccharomycotina</taxon>
        <taxon>Saccharomycetes</taxon>
        <taxon>Saccharomycetales</taxon>
        <taxon>Saccharomycetaceae</taxon>
        <taxon>Saccharomyces</taxon>
    </lineage>
</organism>
<evidence type="ECO:0000259" key="2">
    <source>
        <dbReference type="Pfam" id="PF13422"/>
    </source>
</evidence>
<dbReference type="EMBL" id="OX365927">
    <property type="protein sequence ID" value="CAI4052475.1"/>
    <property type="molecule type" value="Genomic_DNA"/>
</dbReference>
<dbReference type="PANTHER" id="PTHR46063">
    <property type="entry name" value="KELCH DOMAIN-CONTAINING PROTEIN"/>
    <property type="match status" value="1"/>
</dbReference>
<dbReference type="Pfam" id="PF24681">
    <property type="entry name" value="Kelch_KLHDC2_KLHL20_DRC7"/>
    <property type="match status" value="1"/>
</dbReference>
<dbReference type="Pfam" id="PF13422">
    <property type="entry name" value="DUF4110"/>
    <property type="match status" value="1"/>
</dbReference>
<dbReference type="FunFam" id="2.120.10.80:FF:000131">
    <property type="entry name" value="Kel3p"/>
    <property type="match status" value="1"/>
</dbReference>
<feature type="compositionally biased region" description="Low complexity" evidence="1">
    <location>
        <begin position="418"/>
        <end position="429"/>
    </location>
</feature>
<dbReference type="PANTHER" id="PTHR46063:SF1">
    <property type="entry name" value="KELCH DOMAIN-CONTAINING PROTEIN 4"/>
    <property type="match status" value="1"/>
</dbReference>
<feature type="domain" description="DUF4110" evidence="2">
    <location>
        <begin position="568"/>
        <end position="646"/>
    </location>
</feature>
<dbReference type="InterPro" id="IPR052588">
    <property type="entry name" value="Kelch_domain_protein"/>
</dbReference>
<evidence type="ECO:0000313" key="3">
    <source>
        <dbReference type="EMBL" id="CAI4052475.1"/>
    </source>
</evidence>
<feature type="compositionally biased region" description="Basic residues" evidence="1">
    <location>
        <begin position="22"/>
        <end position="36"/>
    </location>
</feature>
<dbReference type="SUPFAM" id="SSF117281">
    <property type="entry name" value="Kelch motif"/>
    <property type="match status" value="1"/>
</dbReference>
<reference evidence="3" key="1">
    <citation type="submission" date="2022-10" db="EMBL/GenBank/DDBJ databases">
        <authorList>
            <person name="Byrne P K."/>
        </authorList>
    </citation>
    <scope>NUCLEOTIDE SEQUENCE</scope>
    <source>
        <strain evidence="3">CBS7001</strain>
    </source>
</reference>
<dbReference type="AlphaFoldDB" id="A0AA35J897"/>